<organism evidence="1 2">
    <name type="scientific">Erwinia phage pEa_SNUABM_5</name>
    <dbReference type="NCBI Taxonomy" id="2797313"/>
    <lineage>
        <taxon>Viruses</taxon>
        <taxon>Duplodnaviria</taxon>
        <taxon>Heunggongvirae</taxon>
        <taxon>Uroviricota</taxon>
        <taxon>Caudoviricetes</taxon>
        <taxon>Rivsvirus</taxon>
        <taxon>Rivsvirus SNUABM5</taxon>
    </lineage>
</organism>
<dbReference type="EMBL" id="MW366843">
    <property type="protein sequence ID" value="QQO90256.1"/>
    <property type="molecule type" value="Genomic_DNA"/>
</dbReference>
<gene>
    <name evidence="1" type="ORF">pEaSNUABM5_00114</name>
</gene>
<sequence>MTRLTELAKQNYLRMLRGEKPVMSGKVFLPAKGPKVPRRSS</sequence>
<evidence type="ECO:0000313" key="2">
    <source>
        <dbReference type="Proteomes" id="UP000596123"/>
    </source>
</evidence>
<protein>
    <submittedName>
        <fullName evidence="1">Uncharacterized protein</fullName>
    </submittedName>
</protein>
<keyword evidence="2" id="KW-1185">Reference proteome</keyword>
<dbReference type="Proteomes" id="UP000596123">
    <property type="component" value="Segment"/>
</dbReference>
<proteinExistence type="predicted"/>
<name>A0A7T8IVN7_9CAUD</name>
<evidence type="ECO:0000313" key="1">
    <source>
        <dbReference type="EMBL" id="QQO90256.1"/>
    </source>
</evidence>
<accession>A0A7T8IVN7</accession>
<reference evidence="1 2" key="1">
    <citation type="submission" date="2020-12" db="EMBL/GenBank/DDBJ databases">
        <title>Complete genome sequence of Erwinia phage pEa_SNUABM_5.</title>
        <authorList>
            <person name="Kim S.G."/>
            <person name="Lee S.B."/>
            <person name="Kwon J."/>
            <person name="Park S.C."/>
        </authorList>
    </citation>
    <scope>NUCLEOTIDE SEQUENCE [LARGE SCALE GENOMIC DNA]</scope>
</reference>